<evidence type="ECO:0000313" key="3">
    <source>
        <dbReference type="Proteomes" id="UP001444661"/>
    </source>
</evidence>
<keyword evidence="3" id="KW-1185">Reference proteome</keyword>
<comment type="caution">
    <text evidence="2">The sequence shown here is derived from an EMBL/GenBank/DDBJ whole genome shotgun (WGS) entry which is preliminary data.</text>
</comment>
<sequence length="327" mass="36485">MDSTPTRPTDWFYGSLNENEKSALDSMLRDDDEVLPTYSPEDSHIPFPAGTTDTIEWTSAINEPIFDLNCRPSASFGFTGWPKGIMSLVGGRFNMEASRSSFIGSPYDFYGTSFCPDNWSINFSSIENCPLDLIDDSSAQSLSEEAQNDHLIPEAIVYSPCGEHPVLGHPGQETMSCDKESNNLGKRAAHTLETPSQTQVLPKRRRLTSSAAPRKRKGSKKIDYSVEEVAWRSQTYRVLHRCNKPGQWKDFNGKVFDGEYFHTPDSEMSLKVRSGAGHMPLWVTWDKKKGRFQGEDIDGKTLVVDRDTMFAAVSKGAGSFVGDLIKD</sequence>
<evidence type="ECO:0000256" key="1">
    <source>
        <dbReference type="SAM" id="MobiDB-lite"/>
    </source>
</evidence>
<reference evidence="2 3" key="1">
    <citation type="submission" date="2023-01" db="EMBL/GenBank/DDBJ databases">
        <title>Analysis of 21 Apiospora genomes using comparative genomics revels a genus with tremendous synthesis potential of carbohydrate active enzymes and secondary metabolites.</title>
        <authorList>
            <person name="Sorensen T."/>
        </authorList>
    </citation>
    <scope>NUCLEOTIDE SEQUENCE [LARGE SCALE GENOMIC DNA]</scope>
    <source>
        <strain evidence="2 3">CBS 33761</strain>
    </source>
</reference>
<organism evidence="2 3">
    <name type="scientific">Apiospora rasikravindrae</name>
    <dbReference type="NCBI Taxonomy" id="990691"/>
    <lineage>
        <taxon>Eukaryota</taxon>
        <taxon>Fungi</taxon>
        <taxon>Dikarya</taxon>
        <taxon>Ascomycota</taxon>
        <taxon>Pezizomycotina</taxon>
        <taxon>Sordariomycetes</taxon>
        <taxon>Xylariomycetidae</taxon>
        <taxon>Amphisphaeriales</taxon>
        <taxon>Apiosporaceae</taxon>
        <taxon>Apiospora</taxon>
    </lineage>
</organism>
<gene>
    <name evidence="2" type="ORF">PG993_010750</name>
</gene>
<accession>A0ABR1SE08</accession>
<feature type="compositionally biased region" description="Basic residues" evidence="1">
    <location>
        <begin position="202"/>
        <end position="219"/>
    </location>
</feature>
<feature type="region of interest" description="Disordered" evidence="1">
    <location>
        <begin position="187"/>
        <end position="219"/>
    </location>
</feature>
<evidence type="ECO:0000313" key="2">
    <source>
        <dbReference type="EMBL" id="KAK8029459.1"/>
    </source>
</evidence>
<protein>
    <submittedName>
        <fullName evidence="2">Uncharacterized protein</fullName>
    </submittedName>
</protein>
<dbReference type="Proteomes" id="UP001444661">
    <property type="component" value="Unassembled WGS sequence"/>
</dbReference>
<dbReference type="EMBL" id="JAQQWK010000010">
    <property type="protein sequence ID" value="KAK8029459.1"/>
    <property type="molecule type" value="Genomic_DNA"/>
</dbReference>
<name>A0ABR1SE08_9PEZI</name>
<proteinExistence type="predicted"/>